<evidence type="ECO:0000313" key="3">
    <source>
        <dbReference type="EMBL" id="BBZ74923.1"/>
    </source>
</evidence>
<dbReference type="SUPFAM" id="SSF55785">
    <property type="entry name" value="PYP-like sensor domain (PAS domain)"/>
    <property type="match status" value="1"/>
</dbReference>
<accession>A0A6N4W3H3</accession>
<dbReference type="KEGG" id="many:MANY_02600"/>
<dbReference type="RefSeq" id="WP_163802523.1">
    <property type="nucleotide sequence ID" value="NZ_AP022620.1"/>
</dbReference>
<dbReference type="SUPFAM" id="SSF52172">
    <property type="entry name" value="CheY-like"/>
    <property type="match status" value="1"/>
</dbReference>
<dbReference type="PROSITE" id="PS50921">
    <property type="entry name" value="ANTAR"/>
    <property type="match status" value="1"/>
</dbReference>
<dbReference type="AlphaFoldDB" id="A0A6N4W3H3"/>
<evidence type="ECO:0000259" key="2">
    <source>
        <dbReference type="PROSITE" id="PS50921"/>
    </source>
</evidence>
<dbReference type="Gene3D" id="3.30.450.20">
    <property type="entry name" value="PAS domain"/>
    <property type="match status" value="1"/>
</dbReference>
<dbReference type="GO" id="GO:0003723">
    <property type="term" value="F:RNA binding"/>
    <property type="evidence" value="ECO:0007669"/>
    <property type="project" value="InterPro"/>
</dbReference>
<protein>
    <submittedName>
        <fullName evidence="3">Putative transcription antitermination regulator</fullName>
    </submittedName>
</protein>
<dbReference type="InterPro" id="IPR011006">
    <property type="entry name" value="CheY-like_superfamily"/>
</dbReference>
<sequence length="232" mass="26036">MQVPADEPPTGDAGGARDEPGGPQRVGWFRFFFDDDRWEWSPEVQLLHGYQPGTVSPTTELVLSHKHPDDYQAVAATLDEVRRQHQAFSTRHRIIDTAGHIHHVIVVADKLLDDDGEVIGTHGFYVDVSPTEDHQQQRLSQAIAEIAENRAAIEQAKGMLMVIYGIDADAAFDLLRWRSQEANVKLRLLAEQVVTDFVHLTQGEKAPPRSAYDNLLLTADRRIGSSPEPQRY</sequence>
<dbReference type="Proteomes" id="UP000467249">
    <property type="component" value="Chromosome"/>
</dbReference>
<dbReference type="InterPro" id="IPR035965">
    <property type="entry name" value="PAS-like_dom_sf"/>
</dbReference>
<dbReference type="InterPro" id="IPR005561">
    <property type="entry name" value="ANTAR"/>
</dbReference>
<dbReference type="Pfam" id="PF03861">
    <property type="entry name" value="ANTAR"/>
    <property type="match status" value="1"/>
</dbReference>
<dbReference type="InterPro" id="IPR013655">
    <property type="entry name" value="PAS_fold_3"/>
</dbReference>
<dbReference type="SMART" id="SM01012">
    <property type="entry name" value="ANTAR"/>
    <property type="match status" value="1"/>
</dbReference>
<dbReference type="Gene3D" id="1.10.10.10">
    <property type="entry name" value="Winged helix-like DNA-binding domain superfamily/Winged helix DNA-binding domain"/>
    <property type="match status" value="1"/>
</dbReference>
<name>A0A6N4W3H3_9MYCO</name>
<dbReference type="EMBL" id="AP022620">
    <property type="protein sequence ID" value="BBZ74923.1"/>
    <property type="molecule type" value="Genomic_DNA"/>
</dbReference>
<evidence type="ECO:0000256" key="1">
    <source>
        <dbReference type="SAM" id="MobiDB-lite"/>
    </source>
</evidence>
<dbReference type="Pfam" id="PF08447">
    <property type="entry name" value="PAS_3"/>
    <property type="match status" value="1"/>
</dbReference>
<dbReference type="InterPro" id="IPR036388">
    <property type="entry name" value="WH-like_DNA-bd_sf"/>
</dbReference>
<proteinExistence type="predicted"/>
<feature type="region of interest" description="Disordered" evidence="1">
    <location>
        <begin position="1"/>
        <end position="23"/>
    </location>
</feature>
<evidence type="ECO:0000313" key="4">
    <source>
        <dbReference type="Proteomes" id="UP000467249"/>
    </source>
</evidence>
<feature type="domain" description="ANTAR" evidence="2">
    <location>
        <begin position="133"/>
        <end position="194"/>
    </location>
</feature>
<organism evidence="3 4">
    <name type="scientific">Mycolicibacterium anyangense</name>
    <dbReference type="NCBI Taxonomy" id="1431246"/>
    <lineage>
        <taxon>Bacteria</taxon>
        <taxon>Bacillati</taxon>
        <taxon>Actinomycetota</taxon>
        <taxon>Actinomycetes</taxon>
        <taxon>Mycobacteriales</taxon>
        <taxon>Mycobacteriaceae</taxon>
        <taxon>Mycolicibacterium</taxon>
    </lineage>
</organism>
<reference evidence="3 4" key="1">
    <citation type="journal article" date="2019" name="Emerg. Microbes Infect.">
        <title>Comprehensive subspecies identification of 175 nontuberculous mycobacteria species based on 7547 genomic profiles.</title>
        <authorList>
            <person name="Matsumoto Y."/>
            <person name="Kinjo T."/>
            <person name="Motooka D."/>
            <person name="Nabeya D."/>
            <person name="Jung N."/>
            <person name="Uechi K."/>
            <person name="Horii T."/>
            <person name="Iida T."/>
            <person name="Fujita J."/>
            <person name="Nakamura S."/>
        </authorList>
    </citation>
    <scope>NUCLEOTIDE SEQUENCE [LARGE SCALE GENOMIC DNA]</scope>
    <source>
        <strain evidence="3 4">JCM 30275</strain>
    </source>
</reference>
<keyword evidence="4" id="KW-1185">Reference proteome</keyword>
<gene>
    <name evidence="3" type="ORF">MANY_02600</name>
</gene>